<evidence type="ECO:0000256" key="2">
    <source>
        <dbReference type="ARBA" id="ARBA00004687"/>
    </source>
</evidence>
<comment type="pathway">
    <text evidence="2">Glycolipid biosynthesis; glycosylphosphatidylinositol-anchor biosynthesis.</text>
</comment>
<evidence type="ECO:0000256" key="10">
    <source>
        <dbReference type="ARBA" id="ARBA00038466"/>
    </source>
</evidence>
<keyword evidence="4 11" id="KW-0328">Glycosyltransferase</keyword>
<comment type="similarity">
    <text evidence="10">Belongs to the glycosyltransferase 22 family. PIGZ subfamily.</text>
</comment>
<keyword evidence="5" id="KW-0808">Transferase</keyword>
<evidence type="ECO:0000256" key="11">
    <source>
        <dbReference type="RuleBase" id="RU363075"/>
    </source>
</evidence>
<dbReference type="EMBL" id="JAPWTK010000020">
    <property type="protein sequence ID" value="KAJ8957814.1"/>
    <property type="molecule type" value="Genomic_DNA"/>
</dbReference>
<evidence type="ECO:0000256" key="7">
    <source>
        <dbReference type="ARBA" id="ARBA00022824"/>
    </source>
</evidence>
<dbReference type="GO" id="GO:0000026">
    <property type="term" value="F:alpha-1,2-mannosyltransferase activity"/>
    <property type="evidence" value="ECO:0007669"/>
    <property type="project" value="TreeGrafter"/>
</dbReference>
<keyword evidence="7 11" id="KW-0256">Endoplasmic reticulum</keyword>
<evidence type="ECO:0000256" key="4">
    <source>
        <dbReference type="ARBA" id="ARBA00022676"/>
    </source>
</evidence>
<evidence type="ECO:0000256" key="5">
    <source>
        <dbReference type="ARBA" id="ARBA00022679"/>
    </source>
</evidence>
<feature type="transmembrane region" description="Helical" evidence="11">
    <location>
        <begin position="366"/>
        <end position="388"/>
    </location>
</feature>
<dbReference type="PANTHER" id="PTHR22760">
    <property type="entry name" value="GLYCOSYLTRANSFERASE"/>
    <property type="match status" value="1"/>
</dbReference>
<evidence type="ECO:0000256" key="1">
    <source>
        <dbReference type="ARBA" id="ARBA00004477"/>
    </source>
</evidence>
<dbReference type="Proteomes" id="UP001162162">
    <property type="component" value="Unassembled WGS sequence"/>
</dbReference>
<dbReference type="AlphaFoldDB" id="A0AAV8Z2Y0"/>
<keyword evidence="8 11" id="KW-1133">Transmembrane helix</keyword>
<dbReference type="Pfam" id="PF03901">
    <property type="entry name" value="Glyco_transf_22"/>
    <property type="match status" value="1"/>
</dbReference>
<gene>
    <name evidence="12" type="ORF">NQ318_001810</name>
</gene>
<proteinExistence type="inferred from homology"/>
<evidence type="ECO:0000256" key="3">
    <source>
        <dbReference type="ARBA" id="ARBA00022502"/>
    </source>
</evidence>
<keyword evidence="13" id="KW-1185">Reference proteome</keyword>
<feature type="transmembrane region" description="Helical" evidence="11">
    <location>
        <begin position="478"/>
        <end position="497"/>
    </location>
</feature>
<dbReference type="PANTHER" id="PTHR22760:SF3">
    <property type="entry name" value="GPI MANNOSYLTRANSFERASE 4"/>
    <property type="match status" value="1"/>
</dbReference>
<accession>A0AAV8Z2Y0</accession>
<feature type="transmembrane region" description="Helical" evidence="11">
    <location>
        <begin position="300"/>
        <end position="324"/>
    </location>
</feature>
<feature type="transmembrane region" description="Helical" evidence="11">
    <location>
        <begin position="50"/>
        <end position="69"/>
    </location>
</feature>
<comment type="subcellular location">
    <subcellularLocation>
        <location evidence="1 11">Endoplasmic reticulum membrane</location>
        <topology evidence="1 11">Multi-pass membrane protein</topology>
    </subcellularLocation>
</comment>
<keyword evidence="6 11" id="KW-0812">Transmembrane</keyword>
<organism evidence="12 13">
    <name type="scientific">Aromia moschata</name>
    <dbReference type="NCBI Taxonomy" id="1265417"/>
    <lineage>
        <taxon>Eukaryota</taxon>
        <taxon>Metazoa</taxon>
        <taxon>Ecdysozoa</taxon>
        <taxon>Arthropoda</taxon>
        <taxon>Hexapoda</taxon>
        <taxon>Insecta</taxon>
        <taxon>Pterygota</taxon>
        <taxon>Neoptera</taxon>
        <taxon>Endopterygota</taxon>
        <taxon>Coleoptera</taxon>
        <taxon>Polyphaga</taxon>
        <taxon>Cucujiformia</taxon>
        <taxon>Chrysomeloidea</taxon>
        <taxon>Cerambycidae</taxon>
        <taxon>Cerambycinae</taxon>
        <taxon>Callichromatini</taxon>
        <taxon>Aromia</taxon>
    </lineage>
</organism>
<comment type="caution">
    <text evidence="12">The sequence shown here is derived from an EMBL/GenBank/DDBJ whole genome shotgun (WGS) entry which is preliminary data.</text>
</comment>
<evidence type="ECO:0000256" key="8">
    <source>
        <dbReference type="ARBA" id="ARBA00022989"/>
    </source>
</evidence>
<dbReference type="GO" id="GO:0005789">
    <property type="term" value="C:endoplasmic reticulum membrane"/>
    <property type="evidence" value="ECO:0007669"/>
    <property type="project" value="UniProtKB-SubCell"/>
</dbReference>
<keyword evidence="3" id="KW-0337">GPI-anchor biosynthesis</keyword>
<sequence>MKLSAELKNFYRRSVSWVIRHNHNNIPFKYESHIKLELNKIRKMLGVKQNVLLTIYWCLAILRILLVLVPQTGYIHPDEFFQSVEVLAGKFMDVECSPPWEFNATFPIRSMAIPYFTIGMSYKVLNGINYILKVYLGTPVVTPYLLLIIPRLLMCLLSFLVDYALYKICSNNNEKYKSRLVILGSSYVTLVYGTRTFSNTIELILFSILLYYVCESLTFSNILVKKRDYINYRYEQSKTLAEKVKFHKLRLFLVSDTFRNCFVISTTHISGVRGSCPFFFWLYRGVGTKSVTALQFHWRMLLFCLCSIPSFVVCILVDSFYYGYITWGEVGMLDVSIDSFVFTPLNFVKYNIDSGNLANHGLHPRFLHILVNVPLLFNVLGVYVMYSLMRYVYICFLRKPHLLPSVRSVKCLMTLSFLTPVALLSVFPHQEPRFLIPVILPLAYLHGLSILPEPDNILVEALKIQPKENRSEVQTTHFPLKIWLVANMLLMIFYGFLHQGGVYQATAYLQRDLVLAPSTTEFHIVTSHIYSLPESFLMQKPSDRLYRSGKSQYSVSRRVFLYEEGSKGVDYILKKLQDIISVNGQRYTKSTAKKFRVYLIISSSLNDKLSESSLRQFFTLNLIKTFYPHVSIEAFPDLTSYCTDLTAFFYKDCVVLSYEQYFSKVIQSFGLSLYEVYLNNI</sequence>
<dbReference type="GO" id="GO:0006506">
    <property type="term" value="P:GPI anchor biosynthetic process"/>
    <property type="evidence" value="ECO:0007669"/>
    <property type="project" value="UniProtKB-KW"/>
</dbReference>
<evidence type="ECO:0000256" key="9">
    <source>
        <dbReference type="ARBA" id="ARBA00023136"/>
    </source>
</evidence>
<feature type="transmembrane region" description="Helical" evidence="11">
    <location>
        <begin position="144"/>
        <end position="166"/>
    </location>
</feature>
<dbReference type="InterPro" id="IPR005599">
    <property type="entry name" value="GPI_mannosylTrfase"/>
</dbReference>
<evidence type="ECO:0000313" key="12">
    <source>
        <dbReference type="EMBL" id="KAJ8957814.1"/>
    </source>
</evidence>
<name>A0AAV8Z2Y0_9CUCU</name>
<keyword evidence="9 11" id="KW-0472">Membrane</keyword>
<feature type="transmembrane region" description="Helical" evidence="11">
    <location>
        <begin position="203"/>
        <end position="224"/>
    </location>
</feature>
<reference evidence="12" key="1">
    <citation type="journal article" date="2023" name="Insect Mol. Biol.">
        <title>Genome sequencing provides insights into the evolution of gene families encoding plant cell wall-degrading enzymes in longhorned beetles.</title>
        <authorList>
            <person name="Shin N.R."/>
            <person name="Okamura Y."/>
            <person name="Kirsch R."/>
            <person name="Pauchet Y."/>
        </authorList>
    </citation>
    <scope>NUCLEOTIDE SEQUENCE</scope>
    <source>
        <strain evidence="12">AMC_N1</strain>
    </source>
</reference>
<protein>
    <recommendedName>
        <fullName evidence="11">Mannosyltransferase</fullName>
        <ecNumber evidence="11">2.4.1.-</ecNumber>
    </recommendedName>
</protein>
<evidence type="ECO:0000256" key="6">
    <source>
        <dbReference type="ARBA" id="ARBA00022692"/>
    </source>
</evidence>
<dbReference type="EC" id="2.4.1.-" evidence="11"/>
<evidence type="ECO:0000313" key="13">
    <source>
        <dbReference type="Proteomes" id="UP001162162"/>
    </source>
</evidence>